<protein>
    <submittedName>
        <fullName evidence="1">Uncharacterized protein</fullName>
    </submittedName>
</protein>
<organism evidence="1 3">
    <name type="scientific">Aquisalinus luteolus</name>
    <dbReference type="NCBI Taxonomy" id="1566827"/>
    <lineage>
        <taxon>Bacteria</taxon>
        <taxon>Pseudomonadati</taxon>
        <taxon>Pseudomonadota</taxon>
        <taxon>Alphaproteobacteria</taxon>
        <taxon>Parvularculales</taxon>
        <taxon>Parvularculaceae</taxon>
        <taxon>Aquisalinus</taxon>
    </lineage>
</organism>
<reference evidence="1" key="3">
    <citation type="submission" date="2020-09" db="EMBL/GenBank/DDBJ databases">
        <authorList>
            <person name="Sun Q."/>
            <person name="Zhou Y."/>
        </authorList>
    </citation>
    <scope>NUCLEOTIDE SEQUENCE</scope>
    <source>
        <strain evidence="1">CGMCC 1.14984</strain>
    </source>
</reference>
<dbReference type="RefSeq" id="WP_155142405.1">
    <property type="nucleotide sequence ID" value="NZ_BMGZ01000005.1"/>
</dbReference>
<dbReference type="AlphaFoldDB" id="A0A8J3A4E2"/>
<evidence type="ECO:0000313" key="4">
    <source>
        <dbReference type="Proteomes" id="UP000818603"/>
    </source>
</evidence>
<dbReference type="Proteomes" id="UP000621856">
    <property type="component" value="Unassembled WGS sequence"/>
</dbReference>
<comment type="caution">
    <text evidence="1">The sequence shown here is derived from an EMBL/GenBank/DDBJ whole genome shotgun (WGS) entry which is preliminary data.</text>
</comment>
<proteinExistence type="predicted"/>
<dbReference type="EMBL" id="VCJR02000005">
    <property type="protein sequence ID" value="NHK29398.1"/>
    <property type="molecule type" value="Genomic_DNA"/>
</dbReference>
<reference evidence="2 4" key="2">
    <citation type="submission" date="2020-02" db="EMBL/GenBank/DDBJ databases">
        <title>Genome sequence of Parvularcula flava strain NH6-79.</title>
        <authorList>
            <person name="Abdul Karim M.H."/>
            <person name="Lam M.Q."/>
            <person name="Chen S.J."/>
            <person name="Yahya A."/>
            <person name="Shahir S."/>
            <person name="Shamsir M.S."/>
            <person name="Chong C.S."/>
        </authorList>
    </citation>
    <scope>NUCLEOTIDE SEQUENCE [LARGE SCALE GENOMIC DNA]</scope>
    <source>
        <strain evidence="2 4">NH6-79</strain>
    </source>
</reference>
<dbReference type="Proteomes" id="UP000818603">
    <property type="component" value="Unassembled WGS sequence"/>
</dbReference>
<sequence length="486" mass="55221">MKRIPITTKIRQELNRAQAKAQRGIIASILSRPDCPEGLNAGLIKGWTNGKIKSARVDHLHFTMDLLRNPERPLPEGLDGTAREAKDESSVFVAVTEDHRDEIRYHRKRVGLAYSEMLERMNGGPPTPSHSTVRSWLSGRRISAKRKTFEAFLQTIRALPDNAESTRTRKRHATPEGRVRLTPAILKKIEDEKERTGIASTLLLRYADNVPDGFSSSLLDYWMRGKIKSASQDHIDFVLAAYAAMPTEVTQDRPTRRETRITLTEAHRAKLKKMKEETGIGPMRLLRQREDVPAGLNSAIIQRWISGGTETAKPEHLEYVLSTWQQASPDIVLSETHIERLLSESARTGVGWTSLLAHMKDKPRQLRANTLSRWTSGRNETVRREIWTAVMDTFASLPDANITIDNSGRAPPPLRKPFTAEDRDALIRERDRTGVYQRELLRTVKKDQPTDINAGKISTWINNPPETVPLHLFEWTLQAWLSLPDR</sequence>
<dbReference type="EMBL" id="BMGZ01000005">
    <property type="protein sequence ID" value="GGI02070.1"/>
    <property type="molecule type" value="Genomic_DNA"/>
</dbReference>
<keyword evidence="4" id="KW-1185">Reference proteome</keyword>
<gene>
    <name evidence="2" type="ORF">FF098_015895</name>
    <name evidence="1" type="ORF">GCM10011355_34210</name>
</gene>
<evidence type="ECO:0000313" key="1">
    <source>
        <dbReference type="EMBL" id="GGI02070.1"/>
    </source>
</evidence>
<reference evidence="1" key="1">
    <citation type="journal article" date="2014" name="Int. J. Syst. Evol. Microbiol.">
        <title>Complete genome sequence of Corynebacterium casei LMG S-19264T (=DSM 44701T), isolated from a smear-ripened cheese.</title>
        <authorList>
            <consortium name="US DOE Joint Genome Institute (JGI-PGF)"/>
            <person name="Walter F."/>
            <person name="Albersmeier A."/>
            <person name="Kalinowski J."/>
            <person name="Ruckert C."/>
        </authorList>
    </citation>
    <scope>NUCLEOTIDE SEQUENCE</scope>
    <source>
        <strain evidence="1">CGMCC 1.14984</strain>
    </source>
</reference>
<evidence type="ECO:0000313" key="2">
    <source>
        <dbReference type="EMBL" id="NHK29398.1"/>
    </source>
</evidence>
<evidence type="ECO:0000313" key="3">
    <source>
        <dbReference type="Proteomes" id="UP000621856"/>
    </source>
</evidence>
<accession>A0A8J3A4E2</accession>
<name>A0A8J3A4E2_9PROT</name>